<reference evidence="4 5" key="1">
    <citation type="submission" date="2019-08" db="EMBL/GenBank/DDBJ databases">
        <title>Bradyrhizobium hipponensis sp. nov., a rhizobium isolated from a Lupinus angustifolius root nodule in Tunisia.</title>
        <authorList>
            <person name="Off K."/>
            <person name="Rejili M."/>
            <person name="Mars M."/>
            <person name="Brachmann A."/>
            <person name="Marin M."/>
        </authorList>
    </citation>
    <scope>NUCLEOTIDE SEQUENCE [LARGE SCALE GENOMIC DNA]</scope>
    <source>
        <strain evidence="4 5">CTAW71</strain>
    </source>
</reference>
<dbReference type="AlphaFoldDB" id="A0A5D3KAE1"/>
<evidence type="ECO:0000256" key="1">
    <source>
        <dbReference type="SAM" id="MobiDB-lite"/>
    </source>
</evidence>
<dbReference type="PANTHER" id="PTHR11851">
    <property type="entry name" value="METALLOPROTEASE"/>
    <property type="match status" value="1"/>
</dbReference>
<dbReference type="PANTHER" id="PTHR11851:SF224">
    <property type="entry name" value="PROCESSING PROTEASE"/>
    <property type="match status" value="1"/>
</dbReference>
<dbReference type="Pfam" id="PF00675">
    <property type="entry name" value="Peptidase_M16"/>
    <property type="match status" value="1"/>
</dbReference>
<feature type="region of interest" description="Disordered" evidence="1">
    <location>
        <begin position="430"/>
        <end position="461"/>
    </location>
</feature>
<dbReference type="OrthoDB" id="9811314at2"/>
<evidence type="ECO:0000259" key="2">
    <source>
        <dbReference type="Pfam" id="PF00675"/>
    </source>
</evidence>
<organism evidence="4 5">
    <name type="scientific">Bradyrhizobium rifense</name>
    <dbReference type="NCBI Taxonomy" id="515499"/>
    <lineage>
        <taxon>Bacteria</taxon>
        <taxon>Pseudomonadati</taxon>
        <taxon>Pseudomonadota</taxon>
        <taxon>Alphaproteobacteria</taxon>
        <taxon>Hyphomicrobiales</taxon>
        <taxon>Nitrobacteraceae</taxon>
        <taxon>Bradyrhizobium</taxon>
    </lineage>
</organism>
<dbReference type="SUPFAM" id="SSF63411">
    <property type="entry name" value="LuxS/MPP-like metallohydrolase"/>
    <property type="match status" value="2"/>
</dbReference>
<feature type="domain" description="Peptidase M16 N-terminal" evidence="2">
    <location>
        <begin position="43"/>
        <end position="175"/>
    </location>
</feature>
<protein>
    <submittedName>
        <fullName evidence="4">Insulinase family protein</fullName>
    </submittedName>
</protein>
<dbReference type="InterPro" id="IPR011765">
    <property type="entry name" value="Pept_M16_N"/>
</dbReference>
<dbReference type="GO" id="GO:0046872">
    <property type="term" value="F:metal ion binding"/>
    <property type="evidence" value="ECO:0007669"/>
    <property type="project" value="InterPro"/>
</dbReference>
<dbReference type="InterPro" id="IPR007863">
    <property type="entry name" value="Peptidase_M16_C"/>
</dbReference>
<dbReference type="Proteomes" id="UP000324758">
    <property type="component" value="Unassembled WGS sequence"/>
</dbReference>
<dbReference type="Pfam" id="PF05193">
    <property type="entry name" value="Peptidase_M16_C"/>
    <property type="match status" value="1"/>
</dbReference>
<keyword evidence="5" id="KW-1185">Reference proteome</keyword>
<evidence type="ECO:0000313" key="4">
    <source>
        <dbReference type="EMBL" id="TYL92657.1"/>
    </source>
</evidence>
<feature type="compositionally biased region" description="Low complexity" evidence="1">
    <location>
        <begin position="430"/>
        <end position="442"/>
    </location>
</feature>
<feature type="domain" description="Peptidase M16 C-terminal" evidence="3">
    <location>
        <begin position="183"/>
        <end position="358"/>
    </location>
</feature>
<accession>A0A5D3KAE1</accession>
<evidence type="ECO:0000259" key="3">
    <source>
        <dbReference type="Pfam" id="PF05193"/>
    </source>
</evidence>
<proteinExistence type="predicted"/>
<dbReference type="EMBL" id="VSSS01000037">
    <property type="protein sequence ID" value="TYL92657.1"/>
    <property type="molecule type" value="Genomic_DNA"/>
</dbReference>
<gene>
    <name evidence="4" type="ORF">FXB40_24420</name>
</gene>
<dbReference type="InterPro" id="IPR011249">
    <property type="entry name" value="Metalloenz_LuxS/M16"/>
</dbReference>
<dbReference type="Gene3D" id="3.30.830.10">
    <property type="entry name" value="Metalloenzyme, LuxS/M16 peptidase-like"/>
    <property type="match status" value="2"/>
</dbReference>
<comment type="caution">
    <text evidence="4">The sequence shown here is derived from an EMBL/GenBank/DDBJ whole genome shotgun (WGS) entry which is preliminary data.</text>
</comment>
<sequence length="461" mass="50238">MHASPRSPSAAGTRGATKIQRLVSSCGIVAWFVQDATVPSIAMKYAFGGGATQDPTDKPGVGYMVSGLLGEGCGDLDSQTFHERLDRRAIELNFESTRDHLRGALRTLEDNRDEAFDLLRMALTSPRFDAADVERIRASMLANLRQDSTDPWSLANRKFLEVAFNDHPYAREARGTIESVPKIEVADLKGYVRRVIAKNTLKIAVVGDVDPEAMCKLLDRTFGGLPAMAELAPVPDVVAATPPQRVLIPLDVPQTVVTFGGPGVRRSEPEFMAAYVVNHILGGPGLASRLFREVREKRGLAYSVHERLVWMDHSAMFVGNSGTRADRADETVEQIENQVRRIAEEGPTQQELDDAKSYLRGSQMLALNASSKFARTLLQHQLDKLPIDYVKQHNAVVDAVTLEDAKRAAQRLWGQGLLTIIVGRSPMGAARSTTVPSAATSSPGAEQLSVPPTPKMPAKPN</sequence>
<name>A0A5D3KAE1_9BRAD</name>
<evidence type="ECO:0000313" key="5">
    <source>
        <dbReference type="Proteomes" id="UP000324758"/>
    </source>
</evidence>
<feature type="compositionally biased region" description="Pro residues" evidence="1">
    <location>
        <begin position="451"/>
        <end position="461"/>
    </location>
</feature>
<dbReference type="InterPro" id="IPR050361">
    <property type="entry name" value="MPP/UQCRC_Complex"/>
</dbReference>